<reference evidence="2" key="1">
    <citation type="submission" date="2022-10" db="EMBL/GenBank/DDBJ databases">
        <title>The WGS of Solirubrobacter phytolaccae KCTC 29190.</title>
        <authorList>
            <person name="Jiang Z."/>
        </authorList>
    </citation>
    <scope>NUCLEOTIDE SEQUENCE</scope>
    <source>
        <strain evidence="2">KCTC 29190</strain>
    </source>
</reference>
<gene>
    <name evidence="2" type="ORF">OJ997_35365</name>
</gene>
<dbReference type="Proteomes" id="UP001147653">
    <property type="component" value="Unassembled WGS sequence"/>
</dbReference>
<dbReference type="PANTHER" id="PTHR33744">
    <property type="entry name" value="CARBOHYDRATE DIACID REGULATOR"/>
    <property type="match status" value="1"/>
</dbReference>
<dbReference type="EMBL" id="JAPDDP010000129">
    <property type="protein sequence ID" value="MDA0185639.1"/>
    <property type="molecule type" value="Genomic_DNA"/>
</dbReference>
<name>A0A9X3NG66_9ACTN</name>
<evidence type="ECO:0000313" key="2">
    <source>
        <dbReference type="EMBL" id="MDA0185639.1"/>
    </source>
</evidence>
<dbReference type="InterPro" id="IPR051448">
    <property type="entry name" value="CdaR-like_regulators"/>
</dbReference>
<proteinExistence type="predicted"/>
<protein>
    <submittedName>
        <fullName evidence="2">Helix-turn-helix domain-containing protein</fullName>
    </submittedName>
</protein>
<evidence type="ECO:0000313" key="3">
    <source>
        <dbReference type="Proteomes" id="UP001147653"/>
    </source>
</evidence>
<comment type="caution">
    <text evidence="2">The sequence shown here is derived from an EMBL/GenBank/DDBJ whole genome shotgun (WGS) entry which is preliminary data.</text>
</comment>
<dbReference type="SUPFAM" id="SSF55781">
    <property type="entry name" value="GAF domain-like"/>
    <property type="match status" value="1"/>
</dbReference>
<dbReference type="AlphaFoldDB" id="A0A9X3NG66"/>
<accession>A0A9X3NG66</accession>
<keyword evidence="3" id="KW-1185">Reference proteome</keyword>
<dbReference type="PANTHER" id="PTHR33744:SF1">
    <property type="entry name" value="DNA-BINDING TRANSCRIPTIONAL ACTIVATOR ADER"/>
    <property type="match status" value="1"/>
</dbReference>
<dbReference type="InterPro" id="IPR025736">
    <property type="entry name" value="PucR_C-HTH_dom"/>
</dbReference>
<sequence>MNASLQEIVDALSVQLGRPVLVDDGELRPLAYSTQFGELDPLRTASILGRAAPEWARTVLFGHGIRSATEPVHIPPDAANQMEARLCIPIVRGTRRLGYLWLLESRPVADAELDLARVSAADAAAILQTEADSQRDRRRREQELLAALLAGEPAAAAQLEADRYLPQRPLVVCVGEIVDLRVPAKHALFGGGAAILPAALVDALSGRVGVGDAIDDLRDVPRSHRRALAALEVADGGVRKWDDLRAQRLLSALPSTALGDLPEGVRALLENEQLSHTLETYLDLAGDVKRTAAELWLHRTSLYYRLRRIEEIAGVDLNRGEDRLLCHVALRLAKSA</sequence>
<evidence type="ECO:0000259" key="1">
    <source>
        <dbReference type="Pfam" id="PF13556"/>
    </source>
</evidence>
<dbReference type="InterPro" id="IPR042070">
    <property type="entry name" value="PucR_C-HTH_sf"/>
</dbReference>
<dbReference type="Pfam" id="PF13556">
    <property type="entry name" value="HTH_30"/>
    <property type="match status" value="1"/>
</dbReference>
<feature type="domain" description="PucR C-terminal helix-turn-helix" evidence="1">
    <location>
        <begin position="274"/>
        <end position="332"/>
    </location>
</feature>
<organism evidence="2 3">
    <name type="scientific">Solirubrobacter phytolaccae</name>
    <dbReference type="NCBI Taxonomy" id="1404360"/>
    <lineage>
        <taxon>Bacteria</taxon>
        <taxon>Bacillati</taxon>
        <taxon>Actinomycetota</taxon>
        <taxon>Thermoleophilia</taxon>
        <taxon>Solirubrobacterales</taxon>
        <taxon>Solirubrobacteraceae</taxon>
        <taxon>Solirubrobacter</taxon>
    </lineage>
</organism>
<dbReference type="Gene3D" id="1.10.10.2840">
    <property type="entry name" value="PucR C-terminal helix-turn-helix domain"/>
    <property type="match status" value="1"/>
</dbReference>
<dbReference type="RefSeq" id="WP_270030153.1">
    <property type="nucleotide sequence ID" value="NZ_JAPDDP010000129.1"/>
</dbReference>